<dbReference type="Gene3D" id="3.30.70.100">
    <property type="match status" value="1"/>
</dbReference>
<dbReference type="InterPro" id="IPR017969">
    <property type="entry name" value="Heavy-metal-associated_CS"/>
</dbReference>
<dbReference type="Pfam" id="PF00403">
    <property type="entry name" value="HMA"/>
    <property type="match status" value="1"/>
</dbReference>
<evidence type="ECO:0000259" key="2">
    <source>
        <dbReference type="PROSITE" id="PS50846"/>
    </source>
</evidence>
<evidence type="ECO:0000313" key="3">
    <source>
        <dbReference type="EMBL" id="MCP8939182.1"/>
    </source>
</evidence>
<proteinExistence type="predicted"/>
<dbReference type="PROSITE" id="PS01047">
    <property type="entry name" value="HMA_1"/>
    <property type="match status" value="1"/>
</dbReference>
<dbReference type="CDD" id="cd00371">
    <property type="entry name" value="HMA"/>
    <property type="match status" value="1"/>
</dbReference>
<reference evidence="3 4" key="1">
    <citation type="submission" date="2022-07" db="EMBL/GenBank/DDBJ databases">
        <authorList>
            <person name="Li W.-J."/>
            <person name="Deng Q.-Q."/>
        </authorList>
    </citation>
    <scope>NUCLEOTIDE SEQUENCE [LARGE SCALE GENOMIC DNA]</scope>
    <source>
        <strain evidence="3 4">SYSU M60028</strain>
    </source>
</reference>
<dbReference type="InterPro" id="IPR036163">
    <property type="entry name" value="HMA_dom_sf"/>
</dbReference>
<feature type="domain" description="HMA" evidence="2">
    <location>
        <begin position="6"/>
        <end position="69"/>
    </location>
</feature>
<dbReference type="InterPro" id="IPR006121">
    <property type="entry name" value="HMA_dom"/>
</dbReference>
<organism evidence="3 4">
    <name type="scientific">Alsobacter ponti</name>
    <dbReference type="NCBI Taxonomy" id="2962936"/>
    <lineage>
        <taxon>Bacteria</taxon>
        <taxon>Pseudomonadati</taxon>
        <taxon>Pseudomonadota</taxon>
        <taxon>Alphaproteobacteria</taxon>
        <taxon>Hyphomicrobiales</taxon>
        <taxon>Alsobacteraceae</taxon>
        <taxon>Alsobacter</taxon>
    </lineage>
</organism>
<dbReference type="EMBL" id="JANCLU010000010">
    <property type="protein sequence ID" value="MCP8939182.1"/>
    <property type="molecule type" value="Genomic_DNA"/>
</dbReference>
<keyword evidence="1" id="KW-0479">Metal-binding</keyword>
<protein>
    <submittedName>
        <fullName evidence="3">Heavy-metal-associated domain-containing protein</fullName>
    </submittedName>
</protein>
<name>A0ABT1LCF2_9HYPH</name>
<evidence type="ECO:0000256" key="1">
    <source>
        <dbReference type="ARBA" id="ARBA00022723"/>
    </source>
</evidence>
<dbReference type="PROSITE" id="PS50846">
    <property type="entry name" value="HMA_2"/>
    <property type="match status" value="1"/>
</dbReference>
<dbReference type="SUPFAM" id="SSF55008">
    <property type="entry name" value="HMA, heavy metal-associated domain"/>
    <property type="match status" value="1"/>
</dbReference>
<dbReference type="Proteomes" id="UP001205890">
    <property type="component" value="Unassembled WGS sequence"/>
</dbReference>
<accession>A0ABT1LCF2</accession>
<evidence type="ECO:0000313" key="4">
    <source>
        <dbReference type="Proteomes" id="UP001205890"/>
    </source>
</evidence>
<comment type="caution">
    <text evidence="3">The sequence shown here is derived from an EMBL/GenBank/DDBJ whole genome shotgun (WGS) entry which is preliminary data.</text>
</comment>
<dbReference type="RefSeq" id="WP_254742179.1">
    <property type="nucleotide sequence ID" value="NZ_JANCLU010000010.1"/>
</dbReference>
<gene>
    <name evidence="3" type="ORF">NK718_11700</name>
</gene>
<sequence>MSQTREPVVLKVEGMTCGGCANAVTRIVKRADPEADVKVELESGRVEARTTADIHKLAESITKAGYAATPLA</sequence>
<keyword evidence="4" id="KW-1185">Reference proteome</keyword>